<dbReference type="FunFam" id="3.30.70.270:FF:000001">
    <property type="entry name" value="Diguanylate cyclase domain protein"/>
    <property type="match status" value="1"/>
</dbReference>
<dbReference type="InterPro" id="IPR043128">
    <property type="entry name" value="Rev_trsase/Diguanyl_cyclase"/>
</dbReference>
<keyword evidence="4" id="KW-1133">Transmembrane helix</keyword>
<dbReference type="AlphaFoldDB" id="A0A0F6TQS7"/>
<evidence type="ECO:0000256" key="1">
    <source>
        <dbReference type="ARBA" id="ARBA00001946"/>
    </source>
</evidence>
<dbReference type="KEGG" id="kge:TQ33_1032"/>
<dbReference type="PANTHER" id="PTHR45138:SF9">
    <property type="entry name" value="DIGUANYLATE CYCLASE DGCM-RELATED"/>
    <property type="match status" value="1"/>
</dbReference>
<comment type="cofactor">
    <cofactor evidence="1">
        <name>Mg(2+)</name>
        <dbReference type="ChEBI" id="CHEBI:18420"/>
    </cofactor>
</comment>
<dbReference type="Pfam" id="PF07695">
    <property type="entry name" value="7TMR-DISM_7TM"/>
    <property type="match status" value="1"/>
</dbReference>
<feature type="transmembrane region" description="Helical" evidence="4">
    <location>
        <begin position="201"/>
        <end position="225"/>
    </location>
</feature>
<feature type="transmembrane region" description="Helical" evidence="4">
    <location>
        <begin position="174"/>
        <end position="194"/>
    </location>
</feature>
<dbReference type="SMART" id="SM00267">
    <property type="entry name" value="GGDEF"/>
    <property type="match status" value="1"/>
</dbReference>
<keyword evidence="7" id="KW-1185">Reference proteome</keyword>
<name>A0A0F6TQS7_9GAMM</name>
<dbReference type="InterPro" id="IPR029787">
    <property type="entry name" value="Nucleotide_cyclase"/>
</dbReference>
<keyword evidence="4" id="KW-0812">Transmembrane</keyword>
<feature type="transmembrane region" description="Helical" evidence="4">
    <location>
        <begin position="324"/>
        <end position="348"/>
    </location>
</feature>
<proteinExistence type="predicted"/>
<evidence type="ECO:0000259" key="5">
    <source>
        <dbReference type="PROSITE" id="PS50887"/>
    </source>
</evidence>
<dbReference type="PATRIC" id="fig|914150.5.peg.1046"/>
<feature type="transmembrane region" description="Helical" evidence="4">
    <location>
        <begin position="237"/>
        <end position="257"/>
    </location>
</feature>
<feature type="transmembrane region" description="Helical" evidence="4">
    <location>
        <begin position="269"/>
        <end position="287"/>
    </location>
</feature>
<dbReference type="InterPro" id="IPR011623">
    <property type="entry name" value="7TMR_DISM_rcpt_extracell_dom1"/>
</dbReference>
<sequence length="717" mass="82525">MIGRLHYATIAISVLLVAILLTASKIVTKQNLAPLKATVTYHDLNKDDSPESLRRIENLGVLSAADKDTTNLLYRLPNNIQQPDHPLLVVKPGHLNETSLYKLNNGRLELISKSSRYDFEAAPEFMGFQHEYKLHSHAKEELYLQVKHYRKVVPTVEIWEYETFNRVDNQYNQLFTAIFFGIILLILVNTFFYLIIKRKEYLLYIFYNSTFLIFLMGSTGYIYQFPALSILANNKNALFIFLCLSMYALYNFTQAFLSTKKLAPIEHKFLNVFRVSMLVFFAAGFILSPVPQLVVSMTNLTLVLAFPLYLWLVIKLLRQGNRQAFFFAIAFALLIIAGVCRILATFGILPMNFLFSHGFAIASLLEATIFTLGLADRVLQIKAQRDTAQKEFLESTQAYELQKNFSTLLNNITQKLHNTKSHDYETIVVSTFLKDLRRRIKFVSAAAIYQMDAKVHIYAASGQERQKFSQVIRDNSLQIKRICDLKIPKRLEADIIYEDMFIIPVAMRRHEWSCLILEVDDEFRPTPSMLDFLQHYATELTRCLLNIESLRLIKTKAETDDLTRLLNRGAILERLELNLVRAQRNKDDLSIAFVDVDNFKSVNDRFGHETGDRCLKNLAQLLIDELPKNSLIGRYGGDEFLVILPKINKLEAKHFLTIVSDRIIPMVVENQRCEYTISIGVSELKPDTKDRLQLIREADKALYASKDQGKNQINLAH</sequence>
<dbReference type="GO" id="GO:0043709">
    <property type="term" value="P:cell adhesion involved in single-species biofilm formation"/>
    <property type="evidence" value="ECO:0007669"/>
    <property type="project" value="TreeGrafter"/>
</dbReference>
<feature type="transmembrane region" description="Helical" evidence="4">
    <location>
        <begin position="293"/>
        <end position="312"/>
    </location>
</feature>
<dbReference type="OrthoDB" id="5289013at2"/>
<dbReference type="GO" id="GO:0005886">
    <property type="term" value="C:plasma membrane"/>
    <property type="evidence" value="ECO:0007669"/>
    <property type="project" value="TreeGrafter"/>
</dbReference>
<dbReference type="Proteomes" id="UP000034071">
    <property type="component" value="Chromosome"/>
</dbReference>
<dbReference type="EC" id="2.7.7.65" evidence="2"/>
<dbReference type="InterPro" id="IPR000160">
    <property type="entry name" value="GGDEF_dom"/>
</dbReference>
<dbReference type="STRING" id="914150.TQ33_1032"/>
<evidence type="ECO:0000256" key="4">
    <source>
        <dbReference type="SAM" id="Phobius"/>
    </source>
</evidence>
<evidence type="ECO:0000313" key="7">
    <source>
        <dbReference type="Proteomes" id="UP000034071"/>
    </source>
</evidence>
<dbReference type="GO" id="GO:1902201">
    <property type="term" value="P:negative regulation of bacterial-type flagellum-dependent cell motility"/>
    <property type="evidence" value="ECO:0007669"/>
    <property type="project" value="TreeGrafter"/>
</dbReference>
<dbReference type="HOGENOM" id="CLU_385327_0_0_6"/>
<evidence type="ECO:0000256" key="3">
    <source>
        <dbReference type="ARBA" id="ARBA00034247"/>
    </source>
</evidence>
<dbReference type="Gene3D" id="3.30.70.270">
    <property type="match status" value="1"/>
</dbReference>
<feature type="transmembrane region" description="Helical" evidence="4">
    <location>
        <begin position="354"/>
        <end position="375"/>
    </location>
</feature>
<organism evidence="6 7">
    <name type="scientific">Kangiella geojedonensis</name>
    <dbReference type="NCBI Taxonomy" id="914150"/>
    <lineage>
        <taxon>Bacteria</taxon>
        <taxon>Pseudomonadati</taxon>
        <taxon>Pseudomonadota</taxon>
        <taxon>Gammaproteobacteria</taxon>
        <taxon>Kangiellales</taxon>
        <taxon>Kangiellaceae</taxon>
        <taxon>Kangiella</taxon>
    </lineage>
</organism>
<accession>A0A0F6TQS7</accession>
<dbReference type="PANTHER" id="PTHR45138">
    <property type="entry name" value="REGULATORY COMPONENTS OF SENSORY TRANSDUCTION SYSTEM"/>
    <property type="match status" value="1"/>
</dbReference>
<dbReference type="GO" id="GO:0052621">
    <property type="term" value="F:diguanylate cyclase activity"/>
    <property type="evidence" value="ECO:0007669"/>
    <property type="project" value="UniProtKB-EC"/>
</dbReference>
<feature type="domain" description="GGDEF" evidence="5">
    <location>
        <begin position="587"/>
        <end position="717"/>
    </location>
</feature>
<dbReference type="InterPro" id="IPR050469">
    <property type="entry name" value="Diguanylate_Cyclase"/>
</dbReference>
<dbReference type="SUPFAM" id="SSF55073">
    <property type="entry name" value="Nucleotide cyclase"/>
    <property type="match status" value="1"/>
</dbReference>
<dbReference type="Pfam" id="PF00990">
    <property type="entry name" value="GGDEF"/>
    <property type="match status" value="1"/>
</dbReference>
<gene>
    <name evidence="6" type="ORF">TQ33_1032</name>
</gene>
<comment type="catalytic activity">
    <reaction evidence="3">
        <text>2 GTP = 3',3'-c-di-GMP + 2 diphosphate</text>
        <dbReference type="Rhea" id="RHEA:24898"/>
        <dbReference type="ChEBI" id="CHEBI:33019"/>
        <dbReference type="ChEBI" id="CHEBI:37565"/>
        <dbReference type="ChEBI" id="CHEBI:58805"/>
        <dbReference type="EC" id="2.7.7.65"/>
    </reaction>
</comment>
<dbReference type="EMBL" id="CP010975">
    <property type="protein sequence ID" value="AKE51994.1"/>
    <property type="molecule type" value="Genomic_DNA"/>
</dbReference>
<dbReference type="RefSeq" id="WP_052735212.1">
    <property type="nucleotide sequence ID" value="NZ_CP010975.1"/>
</dbReference>
<dbReference type="CDD" id="cd01949">
    <property type="entry name" value="GGDEF"/>
    <property type="match status" value="1"/>
</dbReference>
<keyword evidence="4" id="KW-0472">Membrane</keyword>
<dbReference type="NCBIfam" id="TIGR00254">
    <property type="entry name" value="GGDEF"/>
    <property type="match status" value="1"/>
</dbReference>
<dbReference type="PROSITE" id="PS50887">
    <property type="entry name" value="GGDEF"/>
    <property type="match status" value="1"/>
</dbReference>
<evidence type="ECO:0000313" key="6">
    <source>
        <dbReference type="EMBL" id="AKE51994.1"/>
    </source>
</evidence>
<protein>
    <recommendedName>
        <fullName evidence="2">diguanylate cyclase</fullName>
        <ecNumber evidence="2">2.7.7.65</ecNumber>
    </recommendedName>
</protein>
<reference evidence="6 7" key="1">
    <citation type="submission" date="2015-02" db="EMBL/GenBank/DDBJ databases">
        <title>Complete genome sequence of Kangiella geojedonensis strain YCS-5T.</title>
        <authorList>
            <person name="Kim K.M."/>
        </authorList>
    </citation>
    <scope>NUCLEOTIDE SEQUENCE [LARGE SCALE GENOMIC DNA]</scope>
    <source>
        <strain evidence="6 7">YCS-5</strain>
    </source>
</reference>
<evidence type="ECO:0000256" key="2">
    <source>
        <dbReference type="ARBA" id="ARBA00012528"/>
    </source>
</evidence>